<dbReference type="InterPro" id="IPR012914">
    <property type="entry name" value="PucR_dom"/>
</dbReference>
<dbReference type="Proteomes" id="UP000243650">
    <property type="component" value="Unassembled WGS sequence"/>
</dbReference>
<dbReference type="InterPro" id="IPR025736">
    <property type="entry name" value="PucR_C-HTH_dom"/>
</dbReference>
<comment type="similarity">
    <text evidence="1">Belongs to the CdaR family.</text>
</comment>
<dbReference type="Pfam" id="PF07905">
    <property type="entry name" value="PucR"/>
    <property type="match status" value="1"/>
</dbReference>
<dbReference type="InterPro" id="IPR051448">
    <property type="entry name" value="CdaR-like_regulators"/>
</dbReference>
<feature type="domain" description="PucR C-terminal helix-turn-helix" evidence="3">
    <location>
        <begin position="461"/>
        <end position="517"/>
    </location>
</feature>
<evidence type="ECO:0000259" key="4">
    <source>
        <dbReference type="Pfam" id="PF17853"/>
    </source>
</evidence>
<evidence type="ECO:0000259" key="3">
    <source>
        <dbReference type="Pfam" id="PF13556"/>
    </source>
</evidence>
<dbReference type="EMBL" id="PVNS01000001">
    <property type="protein sequence ID" value="PRO67170.1"/>
    <property type="molecule type" value="Genomic_DNA"/>
</dbReference>
<evidence type="ECO:0000259" key="2">
    <source>
        <dbReference type="Pfam" id="PF07905"/>
    </source>
</evidence>
<keyword evidence="6" id="KW-1185">Reference proteome</keyword>
<gene>
    <name evidence="5" type="ORF">C6I21_01015</name>
</gene>
<reference evidence="5 6" key="1">
    <citation type="submission" date="2018-03" db="EMBL/GenBank/DDBJ databases">
        <title>Bacillus urumqiensis sp. nov., a moderately haloalkaliphilic bacterium isolated from a salt lake.</title>
        <authorList>
            <person name="Zhao B."/>
            <person name="Liao Z."/>
        </authorList>
    </citation>
    <scope>NUCLEOTIDE SEQUENCE [LARGE SCALE GENOMIC DNA]</scope>
    <source>
        <strain evidence="5 6">BZ-SZ-XJ18</strain>
    </source>
</reference>
<comment type="caution">
    <text evidence="5">The sequence shown here is derived from an EMBL/GenBank/DDBJ whole genome shotgun (WGS) entry which is preliminary data.</text>
</comment>
<dbReference type="Gene3D" id="1.10.10.2840">
    <property type="entry name" value="PucR C-terminal helix-turn-helix domain"/>
    <property type="match status" value="1"/>
</dbReference>
<evidence type="ECO:0008006" key="7">
    <source>
        <dbReference type="Google" id="ProtNLM"/>
    </source>
</evidence>
<evidence type="ECO:0000256" key="1">
    <source>
        <dbReference type="ARBA" id="ARBA00006754"/>
    </source>
</evidence>
<feature type="domain" description="Purine catabolism PurC-like" evidence="2">
    <location>
        <begin position="6"/>
        <end position="122"/>
    </location>
</feature>
<evidence type="ECO:0000313" key="6">
    <source>
        <dbReference type="Proteomes" id="UP000243650"/>
    </source>
</evidence>
<dbReference type="InterPro" id="IPR041522">
    <property type="entry name" value="CdaR_GGDEF"/>
</dbReference>
<dbReference type="OrthoDB" id="142218at2"/>
<name>A0A2P6MLP5_ALKUR</name>
<dbReference type="RefSeq" id="WP_105957555.1">
    <property type="nucleotide sequence ID" value="NZ_PVNS01000001.1"/>
</dbReference>
<protein>
    <recommendedName>
        <fullName evidence="7">PucR family transcriptional regulator</fullName>
    </recommendedName>
</protein>
<evidence type="ECO:0000313" key="5">
    <source>
        <dbReference type="EMBL" id="PRO67170.1"/>
    </source>
</evidence>
<dbReference type="InterPro" id="IPR042070">
    <property type="entry name" value="PucR_C-HTH_sf"/>
</dbReference>
<accession>A0A2P6MLP5</accession>
<feature type="domain" description="CdaR GGDEF-like" evidence="4">
    <location>
        <begin position="276"/>
        <end position="409"/>
    </location>
</feature>
<organism evidence="5 6">
    <name type="scientific">Alkalicoccus urumqiensis</name>
    <name type="common">Bacillus urumqiensis</name>
    <dbReference type="NCBI Taxonomy" id="1548213"/>
    <lineage>
        <taxon>Bacteria</taxon>
        <taxon>Bacillati</taxon>
        <taxon>Bacillota</taxon>
        <taxon>Bacilli</taxon>
        <taxon>Bacillales</taxon>
        <taxon>Bacillaceae</taxon>
        <taxon>Alkalicoccus</taxon>
    </lineage>
</organism>
<dbReference type="PANTHER" id="PTHR33744">
    <property type="entry name" value="CARBOHYDRATE DIACID REGULATOR"/>
    <property type="match status" value="1"/>
</dbReference>
<sequence length="523" mass="59268">MNVEELYEKSRLQEAVPAAGKQAMHREVRAVTMMDAPDIDSYLEEGLFLVTTGYSMRETPGQLVRLVDRMASASCAGIGIKSARFLKGLPPELKEAAEERGLPLFDIPEDLSLGTLVNDMLALVLKSREAELEDSRRFHERLSRLLHQQDGLTLVMREVEKKLRRNIQLRDAAGTLLYARSGGEAVSLKLADHQEGIRQETAADGKAWSTYPVETGSSKRGMLVVEGEALPSMSLLLSQAANVVSFELMKQSALRQHERLMKNAFFNDVLEGRFTTNAEIYSRGRFYGLEEDTLYITAAAQAAPFEADIRGERAMYEERSELYEWLEQHVADVFPHFVLCSKGEVLVLFVGLHYFQEEVERQFADGLADLQTMCRDQLDIGLSFGIGSAAGELTELSDSWTKAVEALQAGMQLYSQPFIQSSRTRGMRELLHLLPKENRRSFLRYRLRPLRELEAKEERTLTETLRVYLDHQSHIGRTAEILGVHRNTVLFRLKKLEELFGEELKSPEGTLELRLALFLEAYD</sequence>
<dbReference type="AlphaFoldDB" id="A0A2P6MLP5"/>
<proteinExistence type="inferred from homology"/>
<dbReference type="Pfam" id="PF17853">
    <property type="entry name" value="GGDEF_2"/>
    <property type="match status" value="1"/>
</dbReference>
<dbReference type="Pfam" id="PF13556">
    <property type="entry name" value="HTH_30"/>
    <property type="match status" value="1"/>
</dbReference>
<dbReference type="PANTHER" id="PTHR33744:SF1">
    <property type="entry name" value="DNA-BINDING TRANSCRIPTIONAL ACTIVATOR ADER"/>
    <property type="match status" value="1"/>
</dbReference>